<dbReference type="AlphaFoldDB" id="A0AAD7CDL6"/>
<evidence type="ECO:0000313" key="2">
    <source>
        <dbReference type="Proteomes" id="UP001221142"/>
    </source>
</evidence>
<name>A0AAD7CDL6_9AGAR</name>
<dbReference type="Proteomes" id="UP001221142">
    <property type="component" value="Unassembled WGS sequence"/>
</dbReference>
<protein>
    <recommendedName>
        <fullName evidence="3">F-box domain-containing protein</fullName>
    </recommendedName>
</protein>
<reference evidence="1" key="1">
    <citation type="submission" date="2023-03" db="EMBL/GenBank/DDBJ databases">
        <title>Massive genome expansion in bonnet fungi (Mycena s.s.) driven by repeated elements and novel gene families across ecological guilds.</title>
        <authorList>
            <consortium name="Lawrence Berkeley National Laboratory"/>
            <person name="Harder C.B."/>
            <person name="Miyauchi S."/>
            <person name="Viragh M."/>
            <person name="Kuo A."/>
            <person name="Thoen E."/>
            <person name="Andreopoulos B."/>
            <person name="Lu D."/>
            <person name="Skrede I."/>
            <person name="Drula E."/>
            <person name="Henrissat B."/>
            <person name="Morin E."/>
            <person name="Kohler A."/>
            <person name="Barry K."/>
            <person name="LaButti K."/>
            <person name="Morin E."/>
            <person name="Salamov A."/>
            <person name="Lipzen A."/>
            <person name="Mereny Z."/>
            <person name="Hegedus B."/>
            <person name="Baldrian P."/>
            <person name="Stursova M."/>
            <person name="Weitz H."/>
            <person name="Taylor A."/>
            <person name="Grigoriev I.V."/>
            <person name="Nagy L.G."/>
            <person name="Martin F."/>
            <person name="Kauserud H."/>
        </authorList>
    </citation>
    <scope>NUCLEOTIDE SEQUENCE</scope>
    <source>
        <strain evidence="1">9284</strain>
    </source>
</reference>
<accession>A0AAD7CDL6</accession>
<sequence>MALCSSYHATLLRSIVAHKSILSSTRRLPNELLAEIFTVVVRDEFYRRSNSGPMSEYPWVLTRVCRRWRAVAVGTHSLWSWVFLDLDVMPGVGGVVSRTKLFCERSGNSPLEIKIEQRREKPKRHDVFNVVLAHAERWQYLSLSLPGESVLAINSDMLGRLDALTTLRIRTAVGTRFEPIDSFTTAPNLTAVCLWTYNVTPPFPLPWKQLTCLSTTLASNKEALSILPQLSHIVELRLVFRDSAVGVLPPNSITLVCLRSLEMRQHGLNHVTSSSLLDCLTCPILEHLMTERTALVDTVLRFIARSGCSRTLNSFYFLLRSMSAEKVLALVHEMPCLSTLQIGDFQDGTASKSSCIVRALHSHWLTVRRNSRTSRLVVRLVDHAGWCLPVYDVGVDADAFSTAKNDGLSIEISAWPKSFTSVVDTKFQ</sequence>
<gene>
    <name evidence="1" type="ORF">FB45DRAFT_1018815</name>
</gene>
<dbReference type="Gene3D" id="1.20.1280.50">
    <property type="match status" value="1"/>
</dbReference>
<dbReference type="SUPFAM" id="SSF52047">
    <property type="entry name" value="RNI-like"/>
    <property type="match status" value="1"/>
</dbReference>
<evidence type="ECO:0008006" key="3">
    <source>
        <dbReference type="Google" id="ProtNLM"/>
    </source>
</evidence>
<dbReference type="EMBL" id="JARKIF010000002">
    <property type="protein sequence ID" value="KAJ7646499.1"/>
    <property type="molecule type" value="Genomic_DNA"/>
</dbReference>
<organism evidence="1 2">
    <name type="scientific">Roridomyces roridus</name>
    <dbReference type="NCBI Taxonomy" id="1738132"/>
    <lineage>
        <taxon>Eukaryota</taxon>
        <taxon>Fungi</taxon>
        <taxon>Dikarya</taxon>
        <taxon>Basidiomycota</taxon>
        <taxon>Agaricomycotina</taxon>
        <taxon>Agaricomycetes</taxon>
        <taxon>Agaricomycetidae</taxon>
        <taxon>Agaricales</taxon>
        <taxon>Marasmiineae</taxon>
        <taxon>Mycenaceae</taxon>
        <taxon>Roridomyces</taxon>
    </lineage>
</organism>
<keyword evidence="2" id="KW-1185">Reference proteome</keyword>
<proteinExistence type="predicted"/>
<evidence type="ECO:0000313" key="1">
    <source>
        <dbReference type="EMBL" id="KAJ7646499.1"/>
    </source>
</evidence>
<comment type="caution">
    <text evidence="1">The sequence shown here is derived from an EMBL/GenBank/DDBJ whole genome shotgun (WGS) entry which is preliminary data.</text>
</comment>